<dbReference type="AlphaFoldDB" id="A0AAE3VTI4"/>
<dbReference type="PANTHER" id="PTHR30055">
    <property type="entry name" value="HTH-TYPE TRANSCRIPTIONAL REGULATOR RUTR"/>
    <property type="match status" value="1"/>
</dbReference>
<name>A0AAE3VTI4_9ACTN</name>
<dbReference type="Gene3D" id="1.10.357.10">
    <property type="entry name" value="Tetracycline Repressor, domain 2"/>
    <property type="match status" value="1"/>
</dbReference>
<dbReference type="RefSeq" id="WP_307235042.1">
    <property type="nucleotide sequence ID" value="NZ_JAUSUZ010000001.1"/>
</dbReference>
<evidence type="ECO:0000256" key="4">
    <source>
        <dbReference type="PROSITE-ProRule" id="PRU00335"/>
    </source>
</evidence>
<dbReference type="InterPro" id="IPR011075">
    <property type="entry name" value="TetR_C"/>
</dbReference>
<dbReference type="GO" id="GO:0000976">
    <property type="term" value="F:transcription cis-regulatory region binding"/>
    <property type="evidence" value="ECO:0007669"/>
    <property type="project" value="TreeGrafter"/>
</dbReference>
<feature type="DNA-binding region" description="H-T-H motif" evidence="4">
    <location>
        <begin position="52"/>
        <end position="71"/>
    </location>
</feature>
<evidence type="ECO:0000313" key="8">
    <source>
        <dbReference type="Proteomes" id="UP001240236"/>
    </source>
</evidence>
<proteinExistence type="predicted"/>
<dbReference type="PANTHER" id="PTHR30055:SF149">
    <property type="entry name" value="TETR-FAMILY TRANSCRIPTIONAL REGULATOR"/>
    <property type="match status" value="1"/>
</dbReference>
<dbReference type="GO" id="GO:0003700">
    <property type="term" value="F:DNA-binding transcription factor activity"/>
    <property type="evidence" value="ECO:0007669"/>
    <property type="project" value="TreeGrafter"/>
</dbReference>
<dbReference type="Pfam" id="PF00440">
    <property type="entry name" value="TetR_N"/>
    <property type="match status" value="1"/>
</dbReference>
<evidence type="ECO:0000313" key="7">
    <source>
        <dbReference type="EMBL" id="MDQ0363988.1"/>
    </source>
</evidence>
<dbReference type="PROSITE" id="PS50977">
    <property type="entry name" value="HTH_TETR_2"/>
    <property type="match status" value="1"/>
</dbReference>
<feature type="domain" description="HTH tetR-type" evidence="6">
    <location>
        <begin position="29"/>
        <end position="89"/>
    </location>
</feature>
<dbReference type="SUPFAM" id="SSF48498">
    <property type="entry name" value="Tetracyclin repressor-like, C-terminal domain"/>
    <property type="match status" value="1"/>
</dbReference>
<dbReference type="InterPro" id="IPR009057">
    <property type="entry name" value="Homeodomain-like_sf"/>
</dbReference>
<dbReference type="Pfam" id="PF16859">
    <property type="entry name" value="TetR_C_11"/>
    <property type="match status" value="1"/>
</dbReference>
<keyword evidence="8" id="KW-1185">Reference proteome</keyword>
<evidence type="ECO:0000256" key="2">
    <source>
        <dbReference type="ARBA" id="ARBA00023125"/>
    </source>
</evidence>
<evidence type="ECO:0000256" key="1">
    <source>
        <dbReference type="ARBA" id="ARBA00023015"/>
    </source>
</evidence>
<comment type="caution">
    <text evidence="7">The sequence shown here is derived from an EMBL/GenBank/DDBJ whole genome shotgun (WGS) entry which is preliminary data.</text>
</comment>
<dbReference type="Gene3D" id="1.10.10.60">
    <property type="entry name" value="Homeodomain-like"/>
    <property type="match status" value="1"/>
</dbReference>
<reference evidence="7 8" key="1">
    <citation type="submission" date="2023-07" db="EMBL/GenBank/DDBJ databases">
        <title>Sequencing the genomes of 1000 actinobacteria strains.</title>
        <authorList>
            <person name="Klenk H.-P."/>
        </authorList>
    </citation>
    <scope>NUCLEOTIDE SEQUENCE [LARGE SCALE GENOMIC DNA]</scope>
    <source>
        <strain evidence="7 8">DSM 44709</strain>
    </source>
</reference>
<evidence type="ECO:0000256" key="3">
    <source>
        <dbReference type="ARBA" id="ARBA00023163"/>
    </source>
</evidence>
<dbReference type="InterPro" id="IPR036271">
    <property type="entry name" value="Tet_transcr_reg_TetR-rel_C_sf"/>
</dbReference>
<dbReference type="PRINTS" id="PR00455">
    <property type="entry name" value="HTHTETR"/>
</dbReference>
<sequence length="213" mass="23359">MDQQHPDRSATGSADRPPERLRPGRKRDHGRDGEILDAALHMLAEVGYAGMTMSAVAARARAGKSTFYRRWPTKAELVLDAIGHLGRERVDLDRLPDTGTLRGDLMGLFRATSTEDAEYQFAVMAGLASALSQDLGLAAAAHEAIVEPWAVANRVLMRRAMNRGEIDARADIETLAQVIPSMAAYRALLQRRPFDRQFLASVVDGVLLAAVRR</sequence>
<dbReference type="Proteomes" id="UP001240236">
    <property type="component" value="Unassembled WGS sequence"/>
</dbReference>
<evidence type="ECO:0000259" key="6">
    <source>
        <dbReference type="PROSITE" id="PS50977"/>
    </source>
</evidence>
<accession>A0AAE3VTI4</accession>
<dbReference type="InterPro" id="IPR001647">
    <property type="entry name" value="HTH_TetR"/>
</dbReference>
<gene>
    <name evidence="7" type="ORF">J2S42_000657</name>
</gene>
<evidence type="ECO:0000256" key="5">
    <source>
        <dbReference type="SAM" id="MobiDB-lite"/>
    </source>
</evidence>
<keyword evidence="3" id="KW-0804">Transcription</keyword>
<dbReference type="InterPro" id="IPR050109">
    <property type="entry name" value="HTH-type_TetR-like_transc_reg"/>
</dbReference>
<keyword evidence="2 4" id="KW-0238">DNA-binding</keyword>
<dbReference type="EMBL" id="JAUSUZ010000001">
    <property type="protein sequence ID" value="MDQ0363988.1"/>
    <property type="molecule type" value="Genomic_DNA"/>
</dbReference>
<protein>
    <submittedName>
        <fullName evidence="7">AcrR family transcriptional regulator</fullName>
    </submittedName>
</protein>
<organism evidence="7 8">
    <name type="scientific">Catenuloplanes indicus</name>
    <dbReference type="NCBI Taxonomy" id="137267"/>
    <lineage>
        <taxon>Bacteria</taxon>
        <taxon>Bacillati</taxon>
        <taxon>Actinomycetota</taxon>
        <taxon>Actinomycetes</taxon>
        <taxon>Micromonosporales</taxon>
        <taxon>Micromonosporaceae</taxon>
        <taxon>Catenuloplanes</taxon>
    </lineage>
</organism>
<keyword evidence="1" id="KW-0805">Transcription regulation</keyword>
<dbReference type="SUPFAM" id="SSF46689">
    <property type="entry name" value="Homeodomain-like"/>
    <property type="match status" value="1"/>
</dbReference>
<feature type="region of interest" description="Disordered" evidence="5">
    <location>
        <begin position="1"/>
        <end position="32"/>
    </location>
</feature>